<dbReference type="PANTHER" id="PTHR42685">
    <property type="entry name" value="GERANYLGERANYL DIPHOSPHATE REDUCTASE"/>
    <property type="match status" value="1"/>
</dbReference>
<dbReference type="Pfam" id="PF12831">
    <property type="entry name" value="FAD_oxidored"/>
    <property type="match status" value="1"/>
</dbReference>
<protein>
    <submittedName>
        <fullName evidence="1">Geranylgeranyl reductase family protein</fullName>
    </submittedName>
</protein>
<organism evidence="1 2">
    <name type="scientific">Roseovarius pelagicus</name>
    <dbReference type="NCBI Taxonomy" id="2980108"/>
    <lineage>
        <taxon>Bacteria</taxon>
        <taxon>Pseudomonadati</taxon>
        <taxon>Pseudomonadota</taxon>
        <taxon>Alphaproteobacteria</taxon>
        <taxon>Rhodobacterales</taxon>
        <taxon>Roseobacteraceae</taxon>
        <taxon>Roseovarius</taxon>
    </lineage>
</organism>
<dbReference type="SUPFAM" id="SSF51905">
    <property type="entry name" value="FAD/NAD(P)-binding domain"/>
    <property type="match status" value="1"/>
</dbReference>
<proteinExistence type="predicted"/>
<reference evidence="1" key="1">
    <citation type="submission" date="2022-10" db="EMBL/GenBank/DDBJ databases">
        <title>Roseovarius pelagicus sp. nov., isolated from Arctic seawater.</title>
        <authorList>
            <person name="Hong Y.W."/>
            <person name="Hwang C.Y."/>
        </authorList>
    </citation>
    <scope>NUCLEOTIDE SEQUENCE</scope>
    <source>
        <strain evidence="1">HL-MP18</strain>
    </source>
</reference>
<keyword evidence="2" id="KW-1185">Reference proteome</keyword>
<dbReference type="PRINTS" id="PR00420">
    <property type="entry name" value="RNGMNOXGNASE"/>
</dbReference>
<accession>A0ABY6D9A6</accession>
<name>A0ABY6D9A6_9RHOB</name>
<dbReference type="Proteomes" id="UP001064087">
    <property type="component" value="Chromosome"/>
</dbReference>
<dbReference type="EMBL" id="CP106738">
    <property type="protein sequence ID" value="UXX82519.1"/>
    <property type="molecule type" value="Genomic_DNA"/>
</dbReference>
<dbReference type="InterPro" id="IPR011777">
    <property type="entry name" value="Geranylgeranyl_Rdtase_fam"/>
</dbReference>
<evidence type="ECO:0000313" key="1">
    <source>
        <dbReference type="EMBL" id="UXX82519.1"/>
    </source>
</evidence>
<sequence length="382" mass="41671">MPTFDLIILGAGPAGSAAAVTARQAGLSVAVIDKAVFPRAKLCGGFFTGRAEGYYRDIFQRPLDPQMFQPREKIVFYLDGTPLGDASDTLPMYLTMRWDMDAHLFDLAVQAGAADFSGHRVAALDLAARSVVLDGGTTLWYQSLIGADGVQSMVARALFGQSFDKTKIGFALEVEAPPQAENAVVRIDFDAASWGYGWQFPKRASTTIGIGGLQSQNSDIQARLATYRTRLGDDSPARVKGHFLPFGNYRRVPGRGAVLLAGDAAGFVDPITGEGIAYALQSGHMAAIAAANAIRTGQPDSAMRHYARLVRPIQRSLRLACFLRPLIFASRLRPFFRRAFANSTRVKHAYLSMLSGKVEYPQLMRLTARRLPGALWRSLRRP</sequence>
<evidence type="ECO:0000313" key="2">
    <source>
        <dbReference type="Proteomes" id="UP001064087"/>
    </source>
</evidence>
<dbReference type="InterPro" id="IPR050407">
    <property type="entry name" value="Geranylgeranyl_reductase"/>
</dbReference>
<dbReference type="NCBIfam" id="TIGR02032">
    <property type="entry name" value="GG-red-SF"/>
    <property type="match status" value="1"/>
</dbReference>
<dbReference type="InterPro" id="IPR036188">
    <property type="entry name" value="FAD/NAD-bd_sf"/>
</dbReference>
<gene>
    <name evidence="1" type="ORF">N7U68_15660</name>
</gene>
<dbReference type="Gene3D" id="3.50.50.60">
    <property type="entry name" value="FAD/NAD(P)-binding domain"/>
    <property type="match status" value="1"/>
</dbReference>
<dbReference type="RefSeq" id="WP_263047414.1">
    <property type="nucleotide sequence ID" value="NZ_CP106738.1"/>
</dbReference>
<dbReference type="PANTHER" id="PTHR42685:SF22">
    <property type="entry name" value="CONDITIONED MEDIUM FACTOR RECEPTOR 1"/>
    <property type="match status" value="1"/>
</dbReference>